<dbReference type="Proteomes" id="UP000268623">
    <property type="component" value="Unassembled WGS sequence"/>
</dbReference>
<evidence type="ECO:0000313" key="1">
    <source>
        <dbReference type="EMBL" id="RNJ51326.1"/>
    </source>
</evidence>
<proteinExistence type="predicted"/>
<name>A0A3M9XUK3_9HYPH</name>
<accession>A0A3M9XUK3</accession>
<comment type="caution">
    <text evidence="1">The sequence shown here is derived from an EMBL/GenBank/DDBJ whole genome shotgun (WGS) entry which is preliminary data.</text>
</comment>
<evidence type="ECO:0000313" key="2">
    <source>
        <dbReference type="Proteomes" id="UP000268623"/>
    </source>
</evidence>
<protein>
    <submittedName>
        <fullName evidence="1">Uncharacterized protein</fullName>
    </submittedName>
</protein>
<dbReference type="EMBL" id="QWDD01000001">
    <property type="protein sequence ID" value="RNJ51326.1"/>
    <property type="molecule type" value="Genomic_DNA"/>
</dbReference>
<gene>
    <name evidence="1" type="ORF">D1O30_18725</name>
</gene>
<sequence>MPKTESPEPKRAASLTTLGAGWSEGRECGCIVALIPRRAEMTKTGDDMDREPPGSHFPRSLGFRARGGAAGWTASLVARIFAILSAMRAWRRAVHG</sequence>
<organism evidence="1 2">
    <name type="scientific">Methylocystis hirsuta</name>
    <dbReference type="NCBI Taxonomy" id="369798"/>
    <lineage>
        <taxon>Bacteria</taxon>
        <taxon>Pseudomonadati</taxon>
        <taxon>Pseudomonadota</taxon>
        <taxon>Alphaproteobacteria</taxon>
        <taxon>Hyphomicrobiales</taxon>
        <taxon>Methylocystaceae</taxon>
        <taxon>Methylocystis</taxon>
    </lineage>
</organism>
<keyword evidence="2" id="KW-1185">Reference proteome</keyword>
<dbReference type="AlphaFoldDB" id="A0A3M9XUK3"/>
<reference evidence="1 2" key="1">
    <citation type="submission" date="2018-08" db="EMBL/GenBank/DDBJ databases">
        <title>Genome sequence of Methylocystis hirsuta CSC1, a methanotroph able to accumulate PHAs.</title>
        <authorList>
            <person name="Bordel S."/>
            <person name="Rodriguez E."/>
            <person name="Gancedo J."/>
            <person name="Munoz R."/>
        </authorList>
    </citation>
    <scope>NUCLEOTIDE SEQUENCE [LARGE SCALE GENOMIC DNA]</scope>
    <source>
        <strain evidence="1 2">CSC1</strain>
    </source>
</reference>